<dbReference type="AlphaFoldDB" id="A0AAV1YKA2"/>
<gene>
    <name evidence="2" type="ORF">LLUT_LOCUS35521</name>
</gene>
<dbReference type="Pfam" id="PF00582">
    <property type="entry name" value="Usp"/>
    <property type="match status" value="1"/>
</dbReference>
<name>A0AAV1YKA2_LUPLU</name>
<dbReference type="Gene3D" id="3.40.50.620">
    <property type="entry name" value="HUPs"/>
    <property type="match status" value="1"/>
</dbReference>
<reference evidence="2 3" key="1">
    <citation type="submission" date="2024-03" db="EMBL/GenBank/DDBJ databases">
        <authorList>
            <person name="Martinez-Hernandez J."/>
        </authorList>
    </citation>
    <scope>NUCLEOTIDE SEQUENCE [LARGE SCALE GENOMIC DNA]</scope>
</reference>
<keyword evidence="3" id="KW-1185">Reference proteome</keyword>
<dbReference type="PRINTS" id="PR01438">
    <property type="entry name" value="UNVRSLSTRESS"/>
</dbReference>
<dbReference type="InterPro" id="IPR006015">
    <property type="entry name" value="Universal_stress_UspA"/>
</dbReference>
<dbReference type="SUPFAM" id="SSF52402">
    <property type="entry name" value="Adenine nucleotide alpha hydrolases-like"/>
    <property type="match status" value="1"/>
</dbReference>
<protein>
    <recommendedName>
        <fullName evidence="1">UspA domain-containing protein</fullName>
    </recommendedName>
</protein>
<proteinExistence type="predicted"/>
<evidence type="ECO:0000313" key="2">
    <source>
        <dbReference type="EMBL" id="CAL0334461.1"/>
    </source>
</evidence>
<sequence length="166" mass="18228">MASSGRKLGVAMDFSPCSIKALKWTVDNVVKEGDLLIIVIIRPSEYYEHGEMQLWEVTGSPLMPLSDFSDPTCMKKYGLSLQSEAVAIATMAATEKNAVPLMKIYWGDPREKLLEAIDHIPLNSLFIGNRGLGPLRRAIMGSVSNYVVNNASCPVTVVKSDHGQHH</sequence>
<dbReference type="EMBL" id="CAXHTB010000026">
    <property type="protein sequence ID" value="CAL0334461.1"/>
    <property type="molecule type" value="Genomic_DNA"/>
</dbReference>
<evidence type="ECO:0000259" key="1">
    <source>
        <dbReference type="Pfam" id="PF00582"/>
    </source>
</evidence>
<comment type="caution">
    <text evidence="2">The sequence shown here is derived from an EMBL/GenBank/DDBJ whole genome shotgun (WGS) entry which is preliminary data.</text>
</comment>
<evidence type="ECO:0000313" key="3">
    <source>
        <dbReference type="Proteomes" id="UP001497480"/>
    </source>
</evidence>
<dbReference type="PANTHER" id="PTHR46100">
    <property type="entry name" value="IMP2'P"/>
    <property type="match status" value="1"/>
</dbReference>
<accession>A0AAV1YKA2</accession>
<organism evidence="2 3">
    <name type="scientific">Lupinus luteus</name>
    <name type="common">European yellow lupine</name>
    <dbReference type="NCBI Taxonomy" id="3873"/>
    <lineage>
        <taxon>Eukaryota</taxon>
        <taxon>Viridiplantae</taxon>
        <taxon>Streptophyta</taxon>
        <taxon>Embryophyta</taxon>
        <taxon>Tracheophyta</taxon>
        <taxon>Spermatophyta</taxon>
        <taxon>Magnoliopsida</taxon>
        <taxon>eudicotyledons</taxon>
        <taxon>Gunneridae</taxon>
        <taxon>Pentapetalae</taxon>
        <taxon>rosids</taxon>
        <taxon>fabids</taxon>
        <taxon>Fabales</taxon>
        <taxon>Fabaceae</taxon>
        <taxon>Papilionoideae</taxon>
        <taxon>50 kb inversion clade</taxon>
        <taxon>genistoids sensu lato</taxon>
        <taxon>core genistoids</taxon>
        <taxon>Genisteae</taxon>
        <taxon>Lupinus</taxon>
    </lineage>
</organism>
<dbReference type="InterPro" id="IPR014729">
    <property type="entry name" value="Rossmann-like_a/b/a_fold"/>
</dbReference>
<dbReference type="Proteomes" id="UP001497480">
    <property type="component" value="Unassembled WGS sequence"/>
</dbReference>
<dbReference type="PANTHER" id="PTHR46100:SF4">
    <property type="entry name" value="USPA DOMAIN-CONTAINING PROTEIN"/>
    <property type="match status" value="1"/>
</dbReference>
<dbReference type="InterPro" id="IPR006016">
    <property type="entry name" value="UspA"/>
</dbReference>
<dbReference type="CDD" id="cd23659">
    <property type="entry name" value="USP_At3g01520-like"/>
    <property type="match status" value="1"/>
</dbReference>
<feature type="domain" description="UspA" evidence="1">
    <location>
        <begin position="6"/>
        <end position="159"/>
    </location>
</feature>